<keyword evidence="2" id="KW-1185">Reference proteome</keyword>
<dbReference type="Proteomes" id="UP000789396">
    <property type="component" value="Unassembled WGS sequence"/>
</dbReference>
<comment type="caution">
    <text evidence="1">The sequence shown here is derived from an EMBL/GenBank/DDBJ whole genome shotgun (WGS) entry which is preliminary data.</text>
</comment>
<evidence type="ECO:0000313" key="2">
    <source>
        <dbReference type="Proteomes" id="UP000789396"/>
    </source>
</evidence>
<proteinExistence type="predicted"/>
<reference evidence="1" key="1">
    <citation type="submission" date="2021-06" db="EMBL/GenBank/DDBJ databases">
        <authorList>
            <person name="Kallberg Y."/>
            <person name="Tangrot J."/>
            <person name="Rosling A."/>
        </authorList>
    </citation>
    <scope>NUCLEOTIDE SEQUENCE</scope>
    <source>
        <strain evidence="1">IN212</strain>
    </source>
</reference>
<protein>
    <submittedName>
        <fullName evidence="1">466_t:CDS:1</fullName>
    </submittedName>
</protein>
<feature type="non-terminal residue" evidence="1">
    <location>
        <position position="1"/>
    </location>
</feature>
<dbReference type="AlphaFoldDB" id="A0A9N9A049"/>
<sequence length="83" mass="9455">PKEQHSKRLEDQAAERYRFILPRPEASVVPLVNVNPSQTVPQALVAPPDSKEERIFRVKGWPLIQKRSEKEGELIKGATKARN</sequence>
<name>A0A9N9A049_9GLOM</name>
<accession>A0A9N9A049</accession>
<dbReference type="EMBL" id="CAJVPZ010002464">
    <property type="protein sequence ID" value="CAG8513453.1"/>
    <property type="molecule type" value="Genomic_DNA"/>
</dbReference>
<organism evidence="1 2">
    <name type="scientific">Racocetra fulgida</name>
    <dbReference type="NCBI Taxonomy" id="60492"/>
    <lineage>
        <taxon>Eukaryota</taxon>
        <taxon>Fungi</taxon>
        <taxon>Fungi incertae sedis</taxon>
        <taxon>Mucoromycota</taxon>
        <taxon>Glomeromycotina</taxon>
        <taxon>Glomeromycetes</taxon>
        <taxon>Diversisporales</taxon>
        <taxon>Gigasporaceae</taxon>
        <taxon>Racocetra</taxon>
    </lineage>
</organism>
<gene>
    <name evidence="1" type="ORF">RFULGI_LOCUS3007</name>
</gene>
<evidence type="ECO:0000313" key="1">
    <source>
        <dbReference type="EMBL" id="CAG8513453.1"/>
    </source>
</evidence>